<dbReference type="AlphaFoldDB" id="A0AAJ7W840"/>
<feature type="coiled-coil region" evidence="1">
    <location>
        <begin position="396"/>
        <end position="423"/>
    </location>
</feature>
<evidence type="ECO:0000313" key="3">
    <source>
        <dbReference type="Proteomes" id="UP000694925"/>
    </source>
</evidence>
<reference evidence="4" key="1">
    <citation type="submission" date="2025-08" db="UniProtKB">
        <authorList>
            <consortium name="RefSeq"/>
        </authorList>
    </citation>
    <scope>IDENTIFICATION</scope>
    <source>
        <tissue evidence="4">Whole body</tissue>
    </source>
</reference>
<protein>
    <submittedName>
        <fullName evidence="4">Uncharacterized protein LOC108633082 isoform X1</fullName>
    </submittedName>
</protein>
<gene>
    <name evidence="4" type="primary">LOC108633082</name>
</gene>
<evidence type="ECO:0000256" key="1">
    <source>
        <dbReference type="SAM" id="Coils"/>
    </source>
</evidence>
<evidence type="ECO:0000313" key="4">
    <source>
        <dbReference type="RefSeq" id="XP_026666658.1"/>
    </source>
</evidence>
<keyword evidence="3" id="KW-1185">Reference proteome</keyword>
<evidence type="ECO:0000256" key="2">
    <source>
        <dbReference type="SAM" id="MobiDB-lite"/>
    </source>
</evidence>
<dbReference type="RefSeq" id="XP_026666658.1">
    <property type="nucleotide sequence ID" value="XM_026810857.1"/>
</dbReference>
<feature type="compositionally biased region" description="Acidic residues" evidence="2">
    <location>
        <begin position="98"/>
        <end position="114"/>
    </location>
</feature>
<accession>A0AAJ7W840</accession>
<proteinExistence type="predicted"/>
<feature type="region of interest" description="Disordered" evidence="2">
    <location>
        <begin position="965"/>
        <end position="992"/>
    </location>
</feature>
<sequence>MLNNETNVELPRFNDFNEMEVSLFNILVSPVLKNEDTRSYINTFSSLRYIDLGNNNTVQQDLELPDDEASRSPCPSDEQDESICIVSSGEDSNHAYNDENEDEYTDSEDMDDMENSNGMLENEEAEDDEISDPLRIYNEDNEIEYEQDMFDRASDDFILNNRLRHHHKERSLSLQDLNISKHNLHSPQKKKWHNYLNLKLNKNTFREAYSAMYKRQIMSHKNDYMDNKMMNYLRDVREQNKNVRDEYMKEQELMINKSKGNEGNNIQQVRTKLRNQATENCAEEINNDLQQEEIVDSNLNPNASQIFGNKTSNGIIEQQYEHIQEATEYSNTYNVKHVQNCDNNIGKRNGSLDVNAHMNCNNVETDAQTIENCDASVSKIMSIKNVVASDEPENVNSAKNKAVDRLNAEIAELNTQIRQFHQKAATEDIKMKQELDSLKKSLAKYEGKSKVCETKGTLQTEIIANASNKDTVTSEERKNIISISNVESAVITADDWPEATYVPVRSTESSEINLNRTSSNGDTLKKTVNSVLRTCIMSSPYSETFSNVTQGKTRIENPSVGSIKKELNGNIMEDQSQDHSLHMNSAIGASNSKKRKAVEMLDDSSFAQVSKISHTEKNNIIDAADVEFKYPEMHTNSKIKQEISNGSINRNRNGSIPVQSTMEHIDDNEDNVKCFIYRDDNNSKNRSFLIQTEEPVKDSGSEKHRIEECGPYLLGNLEIRMSKINGVISVWGKEVDNESKSDSEDDMEISVKPSTKNTCCCQNTWQNRFNGGSSIHSPSKKQRIPSKFNRSSHCNLSLKSSTFINDMNDQRDKQCFGPTTSCGNCTSSHCHKYEWATCKDVADSQKQVHSSCVYHTEPIDQTCDCSSYHEKLAFDVNSKCCRDTFHSVGVQRHGCKNVCTAKSSLNNTWDNSNQNVSYEDEEVPSIPHRRANETAEMRQRRLRRKRVEGVIKGLLDEYGDCHDNSVANENRSETQNSSHIVNDPPETKIPPKSESVCSMSIRSDNSCRCCHGHRRSLVRIEELQMGMVRIESQLNTIVKMLNKLHYVDRN</sequence>
<dbReference type="GeneID" id="108633082"/>
<dbReference type="Proteomes" id="UP000694925">
    <property type="component" value="Unplaced"/>
</dbReference>
<feature type="region of interest" description="Disordered" evidence="2">
    <location>
        <begin position="87"/>
        <end position="116"/>
    </location>
</feature>
<organism evidence="3 4">
    <name type="scientific">Ceratina calcarata</name>
    <dbReference type="NCBI Taxonomy" id="156304"/>
    <lineage>
        <taxon>Eukaryota</taxon>
        <taxon>Metazoa</taxon>
        <taxon>Ecdysozoa</taxon>
        <taxon>Arthropoda</taxon>
        <taxon>Hexapoda</taxon>
        <taxon>Insecta</taxon>
        <taxon>Pterygota</taxon>
        <taxon>Neoptera</taxon>
        <taxon>Endopterygota</taxon>
        <taxon>Hymenoptera</taxon>
        <taxon>Apocrita</taxon>
        <taxon>Aculeata</taxon>
        <taxon>Apoidea</taxon>
        <taxon>Anthophila</taxon>
        <taxon>Apidae</taxon>
        <taxon>Ceratina</taxon>
        <taxon>Zadontomerus</taxon>
    </lineage>
</organism>
<name>A0AAJ7W840_9HYME</name>
<keyword evidence="1" id="KW-0175">Coiled coil</keyword>
<feature type="compositionally biased region" description="Polar residues" evidence="2">
    <location>
        <begin position="965"/>
        <end position="980"/>
    </location>
</feature>